<dbReference type="Gene3D" id="6.20.20.10">
    <property type="match status" value="1"/>
</dbReference>
<proteinExistence type="predicted"/>
<dbReference type="STRING" id="1365950.SAMN05428963_11523"/>
<dbReference type="AlphaFoldDB" id="A0A1T4SWN1"/>
<evidence type="ECO:0008006" key="3">
    <source>
        <dbReference type="Google" id="ProtNLM"/>
    </source>
</evidence>
<reference evidence="1 2" key="1">
    <citation type="submission" date="2017-02" db="EMBL/GenBank/DDBJ databases">
        <authorList>
            <person name="Peterson S.W."/>
        </authorList>
    </citation>
    <scope>NUCLEOTIDE SEQUENCE [LARGE SCALE GENOMIC DNA]</scope>
    <source>
        <strain evidence="1 2">USBA 369</strain>
    </source>
</reference>
<keyword evidence="2" id="KW-1185">Reference proteome</keyword>
<evidence type="ECO:0000313" key="2">
    <source>
        <dbReference type="Proteomes" id="UP000190135"/>
    </source>
</evidence>
<sequence>MIRQHTKPAKQATVTETEAADTVCRKCGGTGEVDGHVCPQCKGTGRIAELVNPA</sequence>
<dbReference type="SUPFAM" id="SSF57938">
    <property type="entry name" value="DnaJ/Hsp40 cysteine-rich domain"/>
    <property type="match status" value="1"/>
</dbReference>
<dbReference type="EMBL" id="FUXL01000015">
    <property type="protein sequence ID" value="SKA32613.1"/>
    <property type="molecule type" value="Genomic_DNA"/>
</dbReference>
<accession>A0A1T4SWN1</accession>
<dbReference type="Proteomes" id="UP000190135">
    <property type="component" value="Unassembled WGS sequence"/>
</dbReference>
<dbReference type="InterPro" id="IPR036410">
    <property type="entry name" value="HSP_DnaJ_Cys-rich_dom_sf"/>
</dbReference>
<organism evidence="1 2">
    <name type="scientific">Consotaella salsifontis</name>
    <dbReference type="NCBI Taxonomy" id="1365950"/>
    <lineage>
        <taxon>Bacteria</taxon>
        <taxon>Pseudomonadati</taxon>
        <taxon>Pseudomonadota</taxon>
        <taxon>Alphaproteobacteria</taxon>
        <taxon>Hyphomicrobiales</taxon>
        <taxon>Aurantimonadaceae</taxon>
        <taxon>Consotaella</taxon>
    </lineage>
</organism>
<name>A0A1T4SWN1_9HYPH</name>
<gene>
    <name evidence="1" type="ORF">SAMN05428963_11523</name>
</gene>
<evidence type="ECO:0000313" key="1">
    <source>
        <dbReference type="EMBL" id="SKA32613.1"/>
    </source>
</evidence>
<protein>
    <recommendedName>
        <fullName evidence="3">Molecular chaperone DnaJ</fullName>
    </recommendedName>
</protein>